<accession>A0ABW4WW89</accession>
<keyword evidence="2" id="KW-1185">Reference proteome</keyword>
<reference evidence="2" key="1">
    <citation type="journal article" date="2019" name="Int. J. Syst. Evol. Microbiol.">
        <title>The Global Catalogue of Microorganisms (GCM) 10K type strain sequencing project: providing services to taxonomists for standard genome sequencing and annotation.</title>
        <authorList>
            <consortium name="The Broad Institute Genomics Platform"/>
            <consortium name="The Broad Institute Genome Sequencing Center for Infectious Disease"/>
            <person name="Wu L."/>
            <person name="Ma J."/>
        </authorList>
    </citation>
    <scope>NUCLEOTIDE SEQUENCE [LARGE SCALE GENOMIC DNA]</scope>
    <source>
        <strain evidence="2">JCM 16545</strain>
    </source>
</reference>
<organism evidence="1 2">
    <name type="scientific">Pontibacter silvestris</name>
    <dbReference type="NCBI Taxonomy" id="2305183"/>
    <lineage>
        <taxon>Bacteria</taxon>
        <taxon>Pseudomonadati</taxon>
        <taxon>Bacteroidota</taxon>
        <taxon>Cytophagia</taxon>
        <taxon>Cytophagales</taxon>
        <taxon>Hymenobacteraceae</taxon>
        <taxon>Pontibacter</taxon>
    </lineage>
</organism>
<dbReference type="RefSeq" id="WP_229963020.1">
    <property type="nucleotide sequence ID" value="NZ_JAJJWI010000043.1"/>
</dbReference>
<proteinExistence type="predicted"/>
<protein>
    <submittedName>
        <fullName evidence="1">Plasmid mobilization relaxosome protein MobC</fullName>
    </submittedName>
</protein>
<sequence>MKKEEKKDGLIKARCTQKQKEDIERLAAEAGESVSSFILKMAFRKEGESLVDLKKHTAVLEAILVEVKKSGVNINQIAKRLNSVDNAFLTPADREMLEQYFKQTIELRKLVSAELRNSFAKR</sequence>
<evidence type="ECO:0000313" key="1">
    <source>
        <dbReference type="EMBL" id="MFD2067007.1"/>
    </source>
</evidence>
<dbReference type="Proteomes" id="UP001597369">
    <property type="component" value="Unassembled WGS sequence"/>
</dbReference>
<comment type="caution">
    <text evidence="1">The sequence shown here is derived from an EMBL/GenBank/DDBJ whole genome shotgun (WGS) entry which is preliminary data.</text>
</comment>
<dbReference type="EMBL" id="JBHUHV010000026">
    <property type="protein sequence ID" value="MFD2067007.1"/>
    <property type="molecule type" value="Genomic_DNA"/>
</dbReference>
<name>A0ABW4WW89_9BACT</name>
<evidence type="ECO:0000313" key="2">
    <source>
        <dbReference type="Proteomes" id="UP001597369"/>
    </source>
</evidence>
<dbReference type="Pfam" id="PF21983">
    <property type="entry name" value="NikA-like"/>
    <property type="match status" value="1"/>
</dbReference>
<dbReference type="InterPro" id="IPR053842">
    <property type="entry name" value="NikA-like"/>
</dbReference>
<gene>
    <name evidence="1" type="primary">mobC</name>
    <name evidence="1" type="ORF">ACFSKU_08935</name>
</gene>